<evidence type="ECO:0000256" key="3">
    <source>
        <dbReference type="ARBA" id="ARBA00010951"/>
    </source>
</evidence>
<feature type="active site" description="Tele-UMP-histidine intermediate" evidence="12">
    <location>
        <position position="171"/>
    </location>
</feature>
<comment type="cofactor">
    <cofactor evidence="13">
        <name>Zn(2+)</name>
        <dbReference type="ChEBI" id="CHEBI:29105"/>
    </cofactor>
    <text evidence="13">Binds 1 zinc ion per subunit.</text>
</comment>
<gene>
    <name evidence="17" type="ORF">MELLADRAFT_32219</name>
</gene>
<feature type="domain" description="Galactose-1-phosphate uridyl transferase N-terminal" evidence="15">
    <location>
        <begin position="3"/>
        <end position="181"/>
    </location>
</feature>
<keyword evidence="18" id="KW-1185">Reference proteome</keyword>
<feature type="binding site" evidence="13">
    <location>
        <position position="117"/>
    </location>
    <ligand>
        <name>Zn(2+)</name>
        <dbReference type="ChEBI" id="CHEBI:29105"/>
    </ligand>
</feature>
<dbReference type="Proteomes" id="UP000001072">
    <property type="component" value="Unassembled WGS sequence"/>
</dbReference>
<name>F4R3Q4_MELLP</name>
<evidence type="ECO:0000256" key="10">
    <source>
        <dbReference type="ARBA" id="ARBA00023144"/>
    </source>
</evidence>
<protein>
    <recommendedName>
        <fullName evidence="5 14">Galactose-1-phosphate uridylyltransferase</fullName>
        <ecNumber evidence="4 14">2.7.7.12</ecNumber>
    </recommendedName>
</protein>
<comment type="pathway">
    <text evidence="2 14">Carbohydrate metabolism; galactose metabolism.</text>
</comment>
<evidence type="ECO:0000256" key="9">
    <source>
        <dbReference type="ARBA" id="ARBA00022833"/>
    </source>
</evidence>
<evidence type="ECO:0000256" key="5">
    <source>
        <dbReference type="ARBA" id="ARBA00016340"/>
    </source>
</evidence>
<dbReference type="VEuPathDB" id="FungiDB:MELLADRAFT_32219"/>
<evidence type="ECO:0000313" key="17">
    <source>
        <dbReference type="EMBL" id="EGG12670.1"/>
    </source>
</evidence>
<keyword evidence="11 14" id="KW-0119">Carbohydrate metabolism</keyword>
<dbReference type="PANTHER" id="PTHR11943:SF1">
    <property type="entry name" value="GALACTOSE-1-PHOSPHATE URIDYLYLTRANSFERASE"/>
    <property type="match status" value="1"/>
</dbReference>
<dbReference type="eggNOG" id="KOG2958">
    <property type="taxonomic scope" value="Eukaryota"/>
</dbReference>
<feature type="domain" description="Galactose-1-phosphate uridyl transferase C-terminal" evidence="16">
    <location>
        <begin position="218"/>
        <end position="370"/>
    </location>
</feature>
<evidence type="ECO:0000256" key="8">
    <source>
        <dbReference type="ARBA" id="ARBA00022723"/>
    </source>
</evidence>
<dbReference type="SUPFAM" id="SSF54197">
    <property type="entry name" value="HIT-like"/>
    <property type="match status" value="2"/>
</dbReference>
<dbReference type="NCBIfam" id="TIGR00209">
    <property type="entry name" value="galT_1"/>
    <property type="match status" value="1"/>
</dbReference>
<dbReference type="PROSITE" id="PS00117">
    <property type="entry name" value="GAL_P_UDP_TRANSF_I"/>
    <property type="match status" value="1"/>
</dbReference>
<accession>F4R3Q4</accession>
<comment type="similarity">
    <text evidence="3 14">Belongs to the galactose-1-phosphate uridylyltransferase type 1 family.</text>
</comment>
<evidence type="ECO:0000256" key="4">
    <source>
        <dbReference type="ARBA" id="ARBA00012384"/>
    </source>
</evidence>
<dbReference type="InParanoid" id="F4R3Q4"/>
<dbReference type="GO" id="GO:0005737">
    <property type="term" value="C:cytoplasm"/>
    <property type="evidence" value="ECO:0007669"/>
    <property type="project" value="TreeGrafter"/>
</dbReference>
<dbReference type="Pfam" id="PF02744">
    <property type="entry name" value="GalP_UDP_tr_C"/>
    <property type="match status" value="1"/>
</dbReference>
<evidence type="ECO:0000259" key="16">
    <source>
        <dbReference type="Pfam" id="PF02744"/>
    </source>
</evidence>
<evidence type="ECO:0000259" key="15">
    <source>
        <dbReference type="Pfam" id="PF01087"/>
    </source>
</evidence>
<dbReference type="GO" id="GO:0033499">
    <property type="term" value="P:galactose catabolic process via UDP-galactose, Leloir pathway"/>
    <property type="evidence" value="ECO:0007669"/>
    <property type="project" value="TreeGrafter"/>
</dbReference>
<evidence type="ECO:0000256" key="11">
    <source>
        <dbReference type="ARBA" id="ARBA00023277"/>
    </source>
</evidence>
<dbReference type="GO" id="GO:0008270">
    <property type="term" value="F:zinc ion binding"/>
    <property type="evidence" value="ECO:0007669"/>
    <property type="project" value="InterPro"/>
</dbReference>
<dbReference type="RefSeq" id="XP_007403608.1">
    <property type="nucleotide sequence ID" value="XM_007403546.1"/>
</dbReference>
<evidence type="ECO:0000256" key="12">
    <source>
        <dbReference type="PIRSR" id="PIRSR000808-1"/>
    </source>
</evidence>
<evidence type="ECO:0000256" key="13">
    <source>
        <dbReference type="PIRSR" id="PIRSR000808-3"/>
    </source>
</evidence>
<dbReference type="GeneID" id="18927180"/>
<keyword evidence="7 14" id="KW-0548">Nucleotidyltransferase</keyword>
<evidence type="ECO:0000256" key="1">
    <source>
        <dbReference type="ARBA" id="ARBA00001107"/>
    </source>
</evidence>
<feature type="binding site" evidence="13">
    <location>
        <position position="52"/>
    </location>
    <ligand>
        <name>Zn(2+)</name>
        <dbReference type="ChEBI" id="CHEBI:29105"/>
    </ligand>
</feature>
<keyword evidence="10 14" id="KW-0299">Galactose metabolism</keyword>
<dbReference type="InterPro" id="IPR005850">
    <property type="entry name" value="GalP_Utransf_C"/>
</dbReference>
<evidence type="ECO:0000256" key="2">
    <source>
        <dbReference type="ARBA" id="ARBA00004947"/>
    </source>
</evidence>
<dbReference type="KEGG" id="mlr:MELLADRAFT_32219"/>
<reference evidence="18" key="1">
    <citation type="journal article" date="2011" name="Proc. Natl. Acad. Sci. U.S.A.">
        <title>Obligate biotrophy features unraveled by the genomic analysis of rust fungi.</title>
        <authorList>
            <person name="Duplessis S."/>
            <person name="Cuomo C.A."/>
            <person name="Lin Y.-C."/>
            <person name="Aerts A."/>
            <person name="Tisserant E."/>
            <person name="Veneault-Fourrey C."/>
            <person name="Joly D.L."/>
            <person name="Hacquard S."/>
            <person name="Amselem J."/>
            <person name="Cantarel B.L."/>
            <person name="Chiu R."/>
            <person name="Coutinho P.M."/>
            <person name="Feau N."/>
            <person name="Field M."/>
            <person name="Frey P."/>
            <person name="Gelhaye E."/>
            <person name="Goldberg J."/>
            <person name="Grabherr M.G."/>
            <person name="Kodira C.D."/>
            <person name="Kohler A."/>
            <person name="Kuees U."/>
            <person name="Lindquist E.A."/>
            <person name="Lucas S.M."/>
            <person name="Mago R."/>
            <person name="Mauceli E."/>
            <person name="Morin E."/>
            <person name="Murat C."/>
            <person name="Pangilinan J.L."/>
            <person name="Park R."/>
            <person name="Pearson M."/>
            <person name="Quesneville H."/>
            <person name="Rouhier N."/>
            <person name="Sakthikumar S."/>
            <person name="Salamov A.A."/>
            <person name="Schmutz J."/>
            <person name="Selles B."/>
            <person name="Shapiro H."/>
            <person name="Tanguay P."/>
            <person name="Tuskan G.A."/>
            <person name="Henrissat B."/>
            <person name="Van de Peer Y."/>
            <person name="Rouze P."/>
            <person name="Ellis J.G."/>
            <person name="Dodds P.N."/>
            <person name="Schein J.E."/>
            <person name="Zhong S."/>
            <person name="Hamelin R.C."/>
            <person name="Grigoriev I.V."/>
            <person name="Szabo L.J."/>
            <person name="Martin F."/>
        </authorList>
    </citation>
    <scope>NUCLEOTIDE SEQUENCE [LARGE SCALE GENOMIC DNA]</scope>
    <source>
        <strain evidence="18">98AG31 / pathotype 3-4-7</strain>
    </source>
</reference>
<sequence length="382" mass="44053">MEEFNPSEHPHRRYNPLIREWVLCSPHRAKRPWQGQTEPAATIDIPTHDPKCYLCPGNTRAQGQQNPHYTGTFTFEVRTPFTHLSPSRFKFLSSNFGLFRTETARGKCFVICFNAHHDLTIAELEAKEILPIVDAWCDLYRKVSTEYPFVRYVQIFENKGAVMGCSNPHPHGQAWALSYIPTISSKILDSQRAYAEEPTESNKSNSSMVPRLTDGRPCLLLDYSQAELKPKLSPRVVYLSTHFMACVPFWALWPFEIMIMPHKDHIPSLLHMSNDQRTDLAHTLGVVTRLYDNLFQCSFPYSMGINQSPPQLEATAQLHLSFYPPLLRNASVKKFQVGFEMFAESQRDLTPEQAAHMLREALSDTHYKKRAAWFKYQLFSPR</sequence>
<dbReference type="InterPro" id="IPR005849">
    <property type="entry name" value="GalP_Utransf_N"/>
</dbReference>
<evidence type="ECO:0000313" key="18">
    <source>
        <dbReference type="Proteomes" id="UP000001072"/>
    </source>
</evidence>
<dbReference type="STRING" id="747676.F4R3Q4"/>
<evidence type="ECO:0000256" key="7">
    <source>
        <dbReference type="ARBA" id="ARBA00022695"/>
    </source>
</evidence>
<evidence type="ECO:0000256" key="14">
    <source>
        <dbReference type="RuleBase" id="RU000506"/>
    </source>
</evidence>
<organism evidence="18">
    <name type="scientific">Melampsora larici-populina (strain 98AG31 / pathotype 3-4-7)</name>
    <name type="common">Poplar leaf rust fungus</name>
    <dbReference type="NCBI Taxonomy" id="747676"/>
    <lineage>
        <taxon>Eukaryota</taxon>
        <taxon>Fungi</taxon>
        <taxon>Dikarya</taxon>
        <taxon>Basidiomycota</taxon>
        <taxon>Pucciniomycotina</taxon>
        <taxon>Pucciniomycetes</taxon>
        <taxon>Pucciniales</taxon>
        <taxon>Melampsoraceae</taxon>
        <taxon>Melampsora</taxon>
    </lineage>
</organism>
<proteinExistence type="inferred from homology"/>
<keyword evidence="8 13" id="KW-0479">Metal-binding</keyword>
<dbReference type="HOGENOM" id="CLU_029960_0_0_1"/>
<dbReference type="CDD" id="cd00608">
    <property type="entry name" value="GalT"/>
    <property type="match status" value="1"/>
</dbReference>
<dbReference type="InterPro" id="IPR001937">
    <property type="entry name" value="GalP_UDPtransf1"/>
</dbReference>
<dbReference type="Pfam" id="PF01087">
    <property type="entry name" value="GalP_UDP_transf"/>
    <property type="match status" value="1"/>
</dbReference>
<dbReference type="OrthoDB" id="418412at2759"/>
<feature type="binding site" evidence="13">
    <location>
        <position position="169"/>
    </location>
    <ligand>
        <name>Zn(2+)</name>
        <dbReference type="ChEBI" id="CHEBI:29105"/>
    </ligand>
</feature>
<dbReference type="InterPro" id="IPR019779">
    <property type="entry name" value="GalP_UDPtransf1_His-AS"/>
</dbReference>
<keyword evidence="6 14" id="KW-0808">Transferase</keyword>
<feature type="binding site" evidence="13">
    <location>
        <position position="55"/>
    </location>
    <ligand>
        <name>Zn(2+)</name>
        <dbReference type="ChEBI" id="CHEBI:29105"/>
    </ligand>
</feature>
<dbReference type="PIRSF" id="PIRSF000808">
    <property type="entry name" value="GalT"/>
    <property type="match status" value="1"/>
</dbReference>
<dbReference type="FunCoup" id="F4R3Q4">
    <property type="interactions" value="189"/>
</dbReference>
<dbReference type="AlphaFoldDB" id="F4R3Q4"/>
<dbReference type="EC" id="2.7.7.12" evidence="4 14"/>
<dbReference type="UniPathway" id="UPA00214"/>
<dbReference type="InterPro" id="IPR036265">
    <property type="entry name" value="HIT-like_sf"/>
</dbReference>
<dbReference type="EMBL" id="GL883090">
    <property type="protein sequence ID" value="EGG12670.1"/>
    <property type="molecule type" value="Genomic_DNA"/>
</dbReference>
<evidence type="ECO:0000256" key="6">
    <source>
        <dbReference type="ARBA" id="ARBA00022679"/>
    </source>
</evidence>
<keyword evidence="9 13" id="KW-0862">Zinc</keyword>
<dbReference type="GO" id="GO:0008108">
    <property type="term" value="F:UDP-glucose:hexose-1-phosphate uridylyltransferase activity"/>
    <property type="evidence" value="ECO:0007669"/>
    <property type="project" value="UniProtKB-EC"/>
</dbReference>
<dbReference type="PANTHER" id="PTHR11943">
    <property type="entry name" value="GALACTOSE-1-PHOSPHATE URIDYLYLTRANSFERASE"/>
    <property type="match status" value="1"/>
</dbReference>
<comment type="catalytic activity">
    <reaction evidence="1 14">
        <text>alpha-D-galactose 1-phosphate + UDP-alpha-D-glucose = alpha-D-glucose 1-phosphate + UDP-alpha-D-galactose</text>
        <dbReference type="Rhea" id="RHEA:13989"/>
        <dbReference type="ChEBI" id="CHEBI:58336"/>
        <dbReference type="ChEBI" id="CHEBI:58601"/>
        <dbReference type="ChEBI" id="CHEBI:58885"/>
        <dbReference type="ChEBI" id="CHEBI:66914"/>
        <dbReference type="EC" id="2.7.7.12"/>
    </reaction>
</comment>
<dbReference type="Gene3D" id="3.30.428.10">
    <property type="entry name" value="HIT-like"/>
    <property type="match status" value="2"/>
</dbReference>